<accession>A0A0F9BVU9</accession>
<comment type="caution">
    <text evidence="1">The sequence shown here is derived from an EMBL/GenBank/DDBJ whole genome shotgun (WGS) entry which is preliminary data.</text>
</comment>
<sequence>MTTCTEALSEQELKALRLTASHPAEVVDANGEVIGEMPNSLERRLLATVDALAAREAVLVGALQADIETLREMAHDFYEGGRPITKEQLDAFCAVGGEEKE</sequence>
<name>A0A0F9BVU9_9ZZZZ</name>
<protein>
    <submittedName>
        <fullName evidence="1">Uncharacterized protein</fullName>
    </submittedName>
</protein>
<dbReference type="AlphaFoldDB" id="A0A0F9BVU9"/>
<gene>
    <name evidence="1" type="ORF">LCGC14_2742270</name>
</gene>
<organism evidence="1">
    <name type="scientific">marine sediment metagenome</name>
    <dbReference type="NCBI Taxonomy" id="412755"/>
    <lineage>
        <taxon>unclassified sequences</taxon>
        <taxon>metagenomes</taxon>
        <taxon>ecological metagenomes</taxon>
    </lineage>
</organism>
<evidence type="ECO:0000313" key="1">
    <source>
        <dbReference type="EMBL" id="KKK88531.1"/>
    </source>
</evidence>
<proteinExistence type="predicted"/>
<reference evidence="1" key="1">
    <citation type="journal article" date="2015" name="Nature">
        <title>Complex archaea that bridge the gap between prokaryotes and eukaryotes.</title>
        <authorList>
            <person name="Spang A."/>
            <person name="Saw J.H."/>
            <person name="Jorgensen S.L."/>
            <person name="Zaremba-Niedzwiedzka K."/>
            <person name="Martijn J."/>
            <person name="Lind A.E."/>
            <person name="van Eijk R."/>
            <person name="Schleper C."/>
            <person name="Guy L."/>
            <person name="Ettema T.J."/>
        </authorList>
    </citation>
    <scope>NUCLEOTIDE SEQUENCE</scope>
</reference>
<dbReference type="EMBL" id="LAZR01049914">
    <property type="protein sequence ID" value="KKK88531.1"/>
    <property type="molecule type" value="Genomic_DNA"/>
</dbReference>